<protein>
    <recommendedName>
        <fullName evidence="7">Membrane transport protein MMPL domain-containing protein</fullName>
    </recommendedName>
</protein>
<keyword evidence="3 6" id="KW-0812">Transmembrane</keyword>
<dbReference type="Proteomes" id="UP000515733">
    <property type="component" value="Chromosome"/>
</dbReference>
<evidence type="ECO:0000256" key="2">
    <source>
        <dbReference type="ARBA" id="ARBA00022475"/>
    </source>
</evidence>
<gene>
    <name evidence="8" type="ORF">DENOEST_1218</name>
</gene>
<keyword evidence="2" id="KW-1003">Cell membrane</keyword>
<dbReference type="EMBL" id="LR778301">
    <property type="protein sequence ID" value="CAB1368383.1"/>
    <property type="molecule type" value="Genomic_DNA"/>
</dbReference>
<keyword evidence="5 6" id="KW-0472">Membrane</keyword>
<reference evidence="8 9" key="1">
    <citation type="submission" date="2020-03" db="EMBL/GenBank/DDBJ databases">
        <authorList>
            <consortium name="Genoscope - CEA"/>
            <person name="William W."/>
        </authorList>
    </citation>
    <scope>NUCLEOTIDE SEQUENCE [LARGE SCALE GENOMIC DNA]</scope>
    <source>
        <strain evidence="9">DSM 16959</strain>
    </source>
</reference>
<feature type="transmembrane region" description="Helical" evidence="6">
    <location>
        <begin position="653"/>
        <end position="670"/>
    </location>
</feature>
<evidence type="ECO:0000256" key="1">
    <source>
        <dbReference type="ARBA" id="ARBA00004651"/>
    </source>
</evidence>
<dbReference type="KEGG" id="doe:DENOEST_1218"/>
<dbReference type="PANTHER" id="PTHR33406:SF10">
    <property type="entry name" value="SSD DOMAIN-CONTAINING PROTEIN"/>
    <property type="match status" value="1"/>
</dbReference>
<name>A0A6S6XVY7_9PROT</name>
<evidence type="ECO:0000256" key="4">
    <source>
        <dbReference type="ARBA" id="ARBA00022989"/>
    </source>
</evidence>
<dbReference type="GO" id="GO:0005886">
    <property type="term" value="C:plasma membrane"/>
    <property type="evidence" value="ECO:0007669"/>
    <property type="project" value="UniProtKB-SubCell"/>
</dbReference>
<comment type="subcellular location">
    <subcellularLocation>
        <location evidence="1">Cell membrane</location>
        <topology evidence="1">Multi-pass membrane protein</topology>
    </subcellularLocation>
</comment>
<dbReference type="InterPro" id="IPR050545">
    <property type="entry name" value="Mycobact_MmpL"/>
</dbReference>
<feature type="domain" description="Membrane transport protein MMPL" evidence="7">
    <location>
        <begin position="121"/>
        <end position="366"/>
    </location>
</feature>
<feature type="transmembrane region" description="Helical" evidence="6">
    <location>
        <begin position="682"/>
        <end position="700"/>
    </location>
</feature>
<feature type="transmembrane region" description="Helical" evidence="6">
    <location>
        <begin position="259"/>
        <end position="282"/>
    </location>
</feature>
<dbReference type="Pfam" id="PF03176">
    <property type="entry name" value="MMPL"/>
    <property type="match status" value="2"/>
</dbReference>
<feature type="domain" description="Membrane transport protein MMPL" evidence="7">
    <location>
        <begin position="461"/>
        <end position="779"/>
    </location>
</feature>
<dbReference type="AlphaFoldDB" id="A0A6S6XVY7"/>
<sequence>MVSRMHALRHKITHALHRGEEWLFANPKIVLGLILSATFLFGLALPKLRVYSDFADLLPQNHSYIQTYNRIKENFGGANMIVVAIEVEKGTIFNDETLQLIHQATQGVDDLPGVNHNLVSSLTHRTARKVYLSAEGSFMSEPYYDPTRPLRTVAELEQIKKDVIANPNLYGLLVSPDLKAALIKAQLNESGIDYAKTFEALQKVRADVARPGHRIHVTGNPVLTGWVYTYTEQIVLILAYTAVLIAALLVLYFRRFYGIALPMLGIALSSIWGLGFMALMGINLEPLSLPIPFLIAARATSHGVQLVARYYEELAKVHNGKKAARNALDALFRPGSLAIIVDAIGIAVLVLGAAPFNHKLGVAAGFWGFSVIFTVHFMVPLALTVLPQPRTMENKNQGVRNILGKAMARTGGTQGGARTILILAALGAIGGSYFVGRVQMGESEPGSPLLHRHHDYNQSTKAINTLFPGSEELHVVARTDEKGGIKKPEVMAAIERFQAHMLSDPGLGGTKAIPGVVRVVNRLTHNDDPRWMQIPDNADEVGGLMFAYMASSPIPGALKEFINPDENEADMVFYYKDHQAETIARVVAVANAGIKQIEAEVPGLHIELGGGIIGVTAAGNQALHTDHMIIIPAVMILAFLLVMAYYQSVHAGWLMVLPMLFSTLMTYAYMGASNIGISVNTVPVIAVGVGVGIDYAVYFMDRIREEMAITRNIHKAVVNAVATTGYAVSFTAAMLIAGVVMWIFLSDLRFQSDAAVLLSFMLIVNAIAAMLIVPAWCVVFRPHFVVATHYDEDGVLEEDLEGVAKSQQPRAA</sequence>
<dbReference type="PANTHER" id="PTHR33406">
    <property type="entry name" value="MEMBRANE PROTEIN MJ1562-RELATED"/>
    <property type="match status" value="1"/>
</dbReference>
<dbReference type="Gene3D" id="1.20.1640.10">
    <property type="entry name" value="Multidrug efflux transporter AcrB transmembrane domain"/>
    <property type="match status" value="2"/>
</dbReference>
<feature type="transmembrane region" description="Helical" evidence="6">
    <location>
        <begin position="757"/>
        <end position="780"/>
    </location>
</feature>
<feature type="transmembrane region" description="Helical" evidence="6">
    <location>
        <begin position="234"/>
        <end position="253"/>
    </location>
</feature>
<dbReference type="SUPFAM" id="SSF82866">
    <property type="entry name" value="Multidrug efflux transporter AcrB transmembrane domain"/>
    <property type="match status" value="2"/>
</dbReference>
<dbReference type="RefSeq" id="WP_232096452.1">
    <property type="nucleotide sequence ID" value="NZ_LR778301.1"/>
</dbReference>
<feature type="transmembrane region" description="Helical" evidence="6">
    <location>
        <begin position="415"/>
        <end position="435"/>
    </location>
</feature>
<evidence type="ECO:0000256" key="5">
    <source>
        <dbReference type="ARBA" id="ARBA00023136"/>
    </source>
</evidence>
<evidence type="ECO:0000259" key="7">
    <source>
        <dbReference type="Pfam" id="PF03176"/>
    </source>
</evidence>
<organism evidence="8 9">
    <name type="scientific">Denitratisoma oestradiolicum</name>
    <dbReference type="NCBI Taxonomy" id="311182"/>
    <lineage>
        <taxon>Bacteria</taxon>
        <taxon>Pseudomonadati</taxon>
        <taxon>Pseudomonadota</taxon>
        <taxon>Betaproteobacteria</taxon>
        <taxon>Nitrosomonadales</taxon>
        <taxon>Sterolibacteriaceae</taxon>
        <taxon>Denitratisoma</taxon>
    </lineage>
</organism>
<evidence type="ECO:0000313" key="8">
    <source>
        <dbReference type="EMBL" id="CAB1368383.1"/>
    </source>
</evidence>
<dbReference type="InterPro" id="IPR004869">
    <property type="entry name" value="MMPL_dom"/>
</dbReference>
<feature type="transmembrane region" description="Helical" evidence="6">
    <location>
        <begin position="331"/>
        <end position="354"/>
    </location>
</feature>
<evidence type="ECO:0000313" key="9">
    <source>
        <dbReference type="Proteomes" id="UP000515733"/>
    </source>
</evidence>
<feature type="transmembrane region" description="Helical" evidence="6">
    <location>
        <begin position="721"/>
        <end position="745"/>
    </location>
</feature>
<accession>A0A6S6XVY7</accession>
<feature type="transmembrane region" description="Helical" evidence="6">
    <location>
        <begin position="366"/>
        <end position="386"/>
    </location>
</feature>
<keyword evidence="9" id="KW-1185">Reference proteome</keyword>
<keyword evidence="4 6" id="KW-1133">Transmembrane helix</keyword>
<feature type="transmembrane region" description="Helical" evidence="6">
    <location>
        <begin position="29"/>
        <end position="45"/>
    </location>
</feature>
<evidence type="ECO:0000256" key="6">
    <source>
        <dbReference type="SAM" id="Phobius"/>
    </source>
</evidence>
<evidence type="ECO:0000256" key="3">
    <source>
        <dbReference type="ARBA" id="ARBA00022692"/>
    </source>
</evidence>
<proteinExistence type="predicted"/>
<feature type="transmembrane region" description="Helical" evidence="6">
    <location>
        <begin position="628"/>
        <end position="646"/>
    </location>
</feature>